<dbReference type="PANTHER" id="PTHR45745:SF1">
    <property type="entry name" value="PHOSPHOGLUCOMUTASE 2B-RELATED"/>
    <property type="match status" value="1"/>
</dbReference>
<sequence length="570" mass="59958">MNQPLTTLIDLGRNWANHDVSDTDRQALTELIDLAAADGEGSKAHEALDIVMGAPLTFGTAGLRGVLSPGQGAMNRATVIRATKGLIDWLHTHIDQAKVVIGCDARHGSSAFARDAAAVIAAAGGIPLVLDPKQPTPMTAFAVRHFDADAGIMVTASHNPPQDNGYKVYLGGRIITGAGQGAQLIAPADEQIHTLIQQAPPADEIARDYSTVHPVDVRRAYLDRAAELGARGNIGQAHKDNLTIVVTPMHGVGGATVVQALHRAGFTGVHLVTAQAYPDPNFPTVAFPNPEEPGALDCAIATANTVGADIIVALDPDADRCAVAVPDPTAATGYTQLTGDELGALLGEFVLSVTDHGGVANSIVSSQLLAAIATAQDRPATQTLTGFKWIARTPNIVFGYEEAIGYCVDPEYVRDKDGITAAITACLVAAWDKSRETTLLTHVAALRERYGMIVSAPLTFRVDDVSQISAAMQRLTQNPPAQLAGATVTETINLADGYGDLPPTSGLILHLESATSRDRVIIRPSGTEPKLKCYLDVHITDPESSDPRAAADARIAAIRADLYELIGIQQ</sequence>
<dbReference type="InterPro" id="IPR005844">
    <property type="entry name" value="A-D-PHexomutase_a/b/a-I"/>
</dbReference>
<dbReference type="Proteomes" id="UP000269019">
    <property type="component" value="Chromosome"/>
</dbReference>
<dbReference type="InterPro" id="IPR005841">
    <property type="entry name" value="Alpha-D-phosphohexomutase_SF"/>
</dbReference>
<organism evidence="11 12">
    <name type="scientific">Corynebacterium choanae</name>
    <dbReference type="NCBI Taxonomy" id="1862358"/>
    <lineage>
        <taxon>Bacteria</taxon>
        <taxon>Bacillati</taxon>
        <taxon>Actinomycetota</taxon>
        <taxon>Actinomycetes</taxon>
        <taxon>Mycobacteriales</taxon>
        <taxon>Corynebacteriaceae</taxon>
        <taxon>Corynebacterium</taxon>
    </lineage>
</organism>
<keyword evidence="4 7" id="KW-0479">Metal-binding</keyword>
<comment type="similarity">
    <text evidence="2 7">Belongs to the phosphohexose mutase family.</text>
</comment>
<evidence type="ECO:0000256" key="7">
    <source>
        <dbReference type="RuleBase" id="RU004326"/>
    </source>
</evidence>
<evidence type="ECO:0000256" key="4">
    <source>
        <dbReference type="ARBA" id="ARBA00022723"/>
    </source>
</evidence>
<dbReference type="RefSeq" id="WP_123925896.1">
    <property type="nucleotide sequence ID" value="NZ_CP033896.1"/>
</dbReference>
<evidence type="ECO:0000259" key="8">
    <source>
        <dbReference type="Pfam" id="PF02878"/>
    </source>
</evidence>
<dbReference type="InterPro" id="IPR016066">
    <property type="entry name" value="A-D-PHexomutase_CS"/>
</dbReference>
<dbReference type="GO" id="GO:0008973">
    <property type="term" value="F:phosphopentomutase activity"/>
    <property type="evidence" value="ECO:0007669"/>
    <property type="project" value="TreeGrafter"/>
</dbReference>
<dbReference type="AlphaFoldDB" id="A0A3G6J3M1"/>
<feature type="domain" description="Alpha-D-phosphohexomutase alpha/beta/alpha" evidence="8">
    <location>
        <begin position="57"/>
        <end position="171"/>
    </location>
</feature>
<feature type="domain" description="Alpha-D-phosphohexomutase alpha/beta/alpha" evidence="9">
    <location>
        <begin position="236"/>
        <end position="324"/>
    </location>
</feature>
<evidence type="ECO:0000313" key="11">
    <source>
        <dbReference type="EMBL" id="AZA12665.1"/>
    </source>
</evidence>
<evidence type="ECO:0000313" key="12">
    <source>
        <dbReference type="Proteomes" id="UP000269019"/>
    </source>
</evidence>
<dbReference type="Pfam" id="PF02878">
    <property type="entry name" value="PGM_PMM_I"/>
    <property type="match status" value="1"/>
</dbReference>
<dbReference type="InterPro" id="IPR016055">
    <property type="entry name" value="A-D-PHexomutase_a/b/a-I/II/III"/>
</dbReference>
<keyword evidence="3" id="KW-0597">Phosphoprotein</keyword>
<dbReference type="InterPro" id="IPR005846">
    <property type="entry name" value="A-D-PHexomutase_a/b/a-III"/>
</dbReference>
<evidence type="ECO:0000256" key="6">
    <source>
        <dbReference type="ARBA" id="ARBA00023235"/>
    </source>
</evidence>
<evidence type="ECO:0000259" key="10">
    <source>
        <dbReference type="Pfam" id="PF02880"/>
    </source>
</evidence>
<dbReference type="GO" id="GO:0004615">
    <property type="term" value="F:phosphomannomutase activity"/>
    <property type="evidence" value="ECO:0007669"/>
    <property type="project" value="UniProtKB-EC"/>
</dbReference>
<dbReference type="SUPFAM" id="SSF53738">
    <property type="entry name" value="Phosphoglucomutase, first 3 domains"/>
    <property type="match status" value="3"/>
</dbReference>
<protein>
    <submittedName>
        <fullName evidence="11">Putative phosphomannomutase</fullName>
        <ecNumber evidence="11">5.4.2.8</ecNumber>
    </submittedName>
</protein>
<dbReference type="Gene3D" id="3.40.120.10">
    <property type="entry name" value="Alpha-D-Glucose-1,6-Bisphosphate, subunit A, domain 3"/>
    <property type="match status" value="3"/>
</dbReference>
<dbReference type="CDD" id="cd05799">
    <property type="entry name" value="PGM2"/>
    <property type="match status" value="1"/>
</dbReference>
<reference evidence="11 12" key="1">
    <citation type="submission" date="2018-11" db="EMBL/GenBank/DDBJ databases">
        <authorList>
            <person name="Kleinhagauer T."/>
            <person name="Glaeser S.P."/>
            <person name="Spergser J."/>
            <person name="Ruckert C."/>
            <person name="Kaempfer P."/>
            <person name="Busse H.-J."/>
        </authorList>
    </citation>
    <scope>NUCLEOTIDE SEQUENCE [LARGE SCALE GENOMIC DNA]</scope>
    <source>
        <strain evidence="11 12">200CH</strain>
    </source>
</reference>
<feature type="domain" description="Alpha-D-phosphohexomutase alpha/beta/alpha" evidence="10">
    <location>
        <begin position="339"/>
        <end position="440"/>
    </location>
</feature>
<dbReference type="EC" id="5.4.2.8" evidence="11"/>
<gene>
    <name evidence="11" type="ORF">CCHOA_01185</name>
</gene>
<dbReference type="KEGG" id="ccho:CCHOA_01185"/>
<dbReference type="Pfam" id="PF02879">
    <property type="entry name" value="PGM_PMM_II"/>
    <property type="match status" value="1"/>
</dbReference>
<evidence type="ECO:0000256" key="1">
    <source>
        <dbReference type="ARBA" id="ARBA00001946"/>
    </source>
</evidence>
<dbReference type="InterPro" id="IPR005845">
    <property type="entry name" value="A-D-PHexomutase_a/b/a-II"/>
</dbReference>
<dbReference type="EMBL" id="CP033896">
    <property type="protein sequence ID" value="AZA12665.1"/>
    <property type="molecule type" value="Genomic_DNA"/>
</dbReference>
<evidence type="ECO:0000256" key="3">
    <source>
        <dbReference type="ARBA" id="ARBA00022553"/>
    </source>
</evidence>
<evidence type="ECO:0000256" key="5">
    <source>
        <dbReference type="ARBA" id="ARBA00022842"/>
    </source>
</evidence>
<dbReference type="PRINTS" id="PR00509">
    <property type="entry name" value="PGMPMM"/>
</dbReference>
<dbReference type="GO" id="GO:0005975">
    <property type="term" value="P:carbohydrate metabolic process"/>
    <property type="evidence" value="ECO:0007669"/>
    <property type="project" value="InterPro"/>
</dbReference>
<dbReference type="InterPro" id="IPR036900">
    <property type="entry name" value="A-D-PHexomutase_C_sf"/>
</dbReference>
<dbReference type="PANTHER" id="PTHR45745">
    <property type="entry name" value="PHOSPHOMANNOMUTASE 45A"/>
    <property type="match status" value="1"/>
</dbReference>
<dbReference type="Pfam" id="PF02880">
    <property type="entry name" value="PGM_PMM_III"/>
    <property type="match status" value="1"/>
</dbReference>
<dbReference type="GO" id="GO:0006166">
    <property type="term" value="P:purine ribonucleoside salvage"/>
    <property type="evidence" value="ECO:0007669"/>
    <property type="project" value="TreeGrafter"/>
</dbReference>
<accession>A0A3G6J3M1</accession>
<dbReference type="SUPFAM" id="SSF55957">
    <property type="entry name" value="Phosphoglucomutase, C-terminal domain"/>
    <property type="match status" value="1"/>
</dbReference>
<keyword evidence="5 7" id="KW-0460">Magnesium</keyword>
<proteinExistence type="inferred from homology"/>
<name>A0A3G6J3M1_9CORY</name>
<dbReference type="PROSITE" id="PS00710">
    <property type="entry name" value="PGM_PMM"/>
    <property type="match status" value="1"/>
</dbReference>
<keyword evidence="12" id="KW-1185">Reference proteome</keyword>
<evidence type="ECO:0000259" key="9">
    <source>
        <dbReference type="Pfam" id="PF02879"/>
    </source>
</evidence>
<dbReference type="GO" id="GO:0000287">
    <property type="term" value="F:magnesium ion binding"/>
    <property type="evidence" value="ECO:0007669"/>
    <property type="project" value="InterPro"/>
</dbReference>
<dbReference type="Gene3D" id="3.30.310.50">
    <property type="entry name" value="Alpha-D-phosphohexomutase, C-terminal domain"/>
    <property type="match status" value="1"/>
</dbReference>
<dbReference type="OrthoDB" id="9806956at2"/>
<keyword evidence="6 11" id="KW-0413">Isomerase</keyword>
<comment type="cofactor">
    <cofactor evidence="1">
        <name>Mg(2+)</name>
        <dbReference type="ChEBI" id="CHEBI:18420"/>
    </cofactor>
</comment>
<evidence type="ECO:0000256" key="2">
    <source>
        <dbReference type="ARBA" id="ARBA00010231"/>
    </source>
</evidence>